<dbReference type="EMBL" id="QGHT01000041">
    <property type="protein sequence ID" value="PWT40568.1"/>
    <property type="molecule type" value="Genomic_DNA"/>
</dbReference>
<dbReference type="AlphaFoldDB" id="A0A1S9AST4"/>
<evidence type="ECO:0000313" key="2">
    <source>
        <dbReference type="Proteomes" id="UP000245980"/>
    </source>
</evidence>
<reference evidence="1 2" key="1">
    <citation type="journal article" date="2018" name="Front. Microbiol.">
        <title>Comparative Genomics of the Herbivore Gut Symbiont Lactobacillus reuteri Reveals Genetic Diversity and Lifestyle Adaptation.</title>
        <authorList>
            <person name="Zhao J."/>
        </authorList>
    </citation>
    <scope>NUCLEOTIDE SEQUENCE [LARGE SCALE GENOMIC DNA]</scope>
    <source>
        <strain evidence="1 2">LR10</strain>
    </source>
</reference>
<evidence type="ECO:0000313" key="1">
    <source>
        <dbReference type="EMBL" id="PWT40568.1"/>
    </source>
</evidence>
<sequence>MLSLTESLVDKLNYHGKTYQLDLAFDTVLKFYELLDDDNLEDSEKISVAFEMFMGFTPDDADFAIAVFQKINQYIAKQPYGDEGEPNIDGNGQVVTPQKYYSFTQDAEAIYASFREQYGINLLQEKGKLHWDEFKALFAGLGPNTYFQRIVEIRMRDTSKLEGQALNDTLKSQQYYELNENKTEKAREQQFTGFMNTLKAWAQS</sequence>
<protein>
    <recommendedName>
        <fullName evidence="3">Bacteriophage Gp15 protein</fullName>
    </recommendedName>
</protein>
<dbReference type="RefSeq" id="WP_078009016.1">
    <property type="nucleotide sequence ID" value="NZ_CP137611.1"/>
</dbReference>
<dbReference type="Pfam" id="PF06854">
    <property type="entry name" value="Phage_Gp15"/>
    <property type="match status" value="1"/>
</dbReference>
<dbReference type="InterPro" id="IPR009660">
    <property type="entry name" value="Phage_A500_Gp15"/>
</dbReference>
<organism evidence="1 2">
    <name type="scientific">Limosilactobacillus reuteri</name>
    <name type="common">Lactobacillus reuteri</name>
    <dbReference type="NCBI Taxonomy" id="1598"/>
    <lineage>
        <taxon>Bacteria</taxon>
        <taxon>Bacillati</taxon>
        <taxon>Bacillota</taxon>
        <taxon>Bacilli</taxon>
        <taxon>Lactobacillales</taxon>
        <taxon>Lactobacillaceae</taxon>
        <taxon>Limosilactobacillus</taxon>
    </lineage>
</organism>
<accession>A0A1S9AST4</accession>
<dbReference type="Proteomes" id="UP000245980">
    <property type="component" value="Unassembled WGS sequence"/>
</dbReference>
<gene>
    <name evidence="1" type="ORF">DKZ22_08465</name>
</gene>
<comment type="caution">
    <text evidence="1">The sequence shown here is derived from an EMBL/GenBank/DDBJ whole genome shotgun (WGS) entry which is preliminary data.</text>
</comment>
<evidence type="ECO:0008006" key="3">
    <source>
        <dbReference type="Google" id="ProtNLM"/>
    </source>
</evidence>
<proteinExistence type="predicted"/>
<name>A0A1S9AST4_LIMRT</name>